<dbReference type="InterPro" id="IPR051621">
    <property type="entry name" value="T2SS_protein_J"/>
</dbReference>
<dbReference type="GO" id="GO:0015628">
    <property type="term" value="P:protein secretion by the type II secretion system"/>
    <property type="evidence" value="ECO:0007669"/>
    <property type="project" value="TreeGrafter"/>
</dbReference>
<dbReference type="Pfam" id="PF07963">
    <property type="entry name" value="N_methyl"/>
    <property type="match status" value="1"/>
</dbReference>
<evidence type="ECO:0000256" key="1">
    <source>
        <dbReference type="ARBA" id="ARBA00004377"/>
    </source>
</evidence>
<dbReference type="EMBL" id="VLLB01000007">
    <property type="protein sequence ID" value="TWI63092.1"/>
    <property type="molecule type" value="Genomic_DNA"/>
</dbReference>
<dbReference type="OrthoDB" id="9029037at2"/>
<feature type="compositionally biased region" description="Low complexity" evidence="8">
    <location>
        <begin position="166"/>
        <end position="184"/>
    </location>
</feature>
<keyword evidence="11" id="KW-1185">Reference proteome</keyword>
<comment type="subcellular location">
    <subcellularLocation>
        <location evidence="1">Cell inner membrane</location>
        <topology evidence="1">Single-pass membrane protein</topology>
    </subcellularLocation>
</comment>
<evidence type="ECO:0000256" key="9">
    <source>
        <dbReference type="SAM" id="Phobius"/>
    </source>
</evidence>
<keyword evidence="6 9" id="KW-1133">Transmembrane helix</keyword>
<proteinExistence type="predicted"/>
<dbReference type="Proteomes" id="UP000318431">
    <property type="component" value="Unassembled WGS sequence"/>
</dbReference>
<dbReference type="SUPFAM" id="SSF54523">
    <property type="entry name" value="Pili subunits"/>
    <property type="match status" value="1"/>
</dbReference>
<feature type="transmembrane region" description="Helical" evidence="9">
    <location>
        <begin position="6"/>
        <end position="30"/>
    </location>
</feature>
<dbReference type="PANTHER" id="PTHR39583">
    <property type="entry name" value="TYPE II SECRETION SYSTEM PROTEIN J-RELATED"/>
    <property type="match status" value="1"/>
</dbReference>
<evidence type="ECO:0000313" key="10">
    <source>
        <dbReference type="EMBL" id="TWI63092.1"/>
    </source>
</evidence>
<dbReference type="GO" id="GO:0005886">
    <property type="term" value="C:plasma membrane"/>
    <property type="evidence" value="ECO:0007669"/>
    <property type="project" value="UniProtKB-SubCell"/>
</dbReference>
<evidence type="ECO:0000256" key="3">
    <source>
        <dbReference type="ARBA" id="ARBA00022481"/>
    </source>
</evidence>
<evidence type="ECO:0000313" key="11">
    <source>
        <dbReference type="Proteomes" id="UP000318431"/>
    </source>
</evidence>
<keyword evidence="4" id="KW-0997">Cell inner membrane</keyword>
<dbReference type="PANTHER" id="PTHR39583:SF2">
    <property type="entry name" value="TYPE II SECRETION SYSTEM PROTEIN J"/>
    <property type="match status" value="1"/>
</dbReference>
<evidence type="ECO:0000256" key="7">
    <source>
        <dbReference type="ARBA" id="ARBA00023136"/>
    </source>
</evidence>
<keyword evidence="3" id="KW-0488">Methylation</keyword>
<dbReference type="InterPro" id="IPR012902">
    <property type="entry name" value="N_methyl_site"/>
</dbReference>
<feature type="region of interest" description="Disordered" evidence="8">
    <location>
        <begin position="162"/>
        <end position="196"/>
    </location>
</feature>
<comment type="caution">
    <text evidence="10">The sequence shown here is derived from an EMBL/GenBank/DDBJ whole genome shotgun (WGS) entry which is preliminary data.</text>
</comment>
<evidence type="ECO:0000256" key="5">
    <source>
        <dbReference type="ARBA" id="ARBA00022692"/>
    </source>
</evidence>
<protein>
    <submittedName>
        <fullName evidence="10">General secretion pathway protein J</fullName>
    </submittedName>
</protein>
<reference evidence="10 11" key="1">
    <citation type="journal article" date="2015" name="Stand. Genomic Sci.">
        <title>Genomic Encyclopedia of Bacterial and Archaeal Type Strains, Phase III: the genomes of soil and plant-associated and newly described type strains.</title>
        <authorList>
            <person name="Whitman W.B."/>
            <person name="Woyke T."/>
            <person name="Klenk H.P."/>
            <person name="Zhou Y."/>
            <person name="Lilburn T.G."/>
            <person name="Beck B.J."/>
            <person name="De Vos P."/>
            <person name="Vandamme P."/>
            <person name="Eisen J.A."/>
            <person name="Garrity G."/>
            <person name="Hugenholtz P."/>
            <person name="Kyrpides N.C."/>
        </authorList>
    </citation>
    <scope>NUCLEOTIDE SEQUENCE [LARGE SCALE GENOMIC DNA]</scope>
    <source>
        <strain evidence="10 11">CGMCC 1.10822</strain>
    </source>
</reference>
<dbReference type="AlphaFoldDB" id="A0A562R1Z2"/>
<name>A0A562R1Z2_9BURK</name>
<dbReference type="NCBIfam" id="TIGR02532">
    <property type="entry name" value="IV_pilin_GFxxxE"/>
    <property type="match status" value="1"/>
</dbReference>
<evidence type="ECO:0000256" key="4">
    <source>
        <dbReference type="ARBA" id="ARBA00022519"/>
    </source>
</evidence>
<keyword evidence="7 9" id="KW-0472">Membrane</keyword>
<organism evidence="10 11">
    <name type="scientific">Pseudoduganella lurida</name>
    <dbReference type="NCBI Taxonomy" id="1036180"/>
    <lineage>
        <taxon>Bacteria</taxon>
        <taxon>Pseudomonadati</taxon>
        <taxon>Pseudomonadota</taxon>
        <taxon>Betaproteobacteria</taxon>
        <taxon>Burkholderiales</taxon>
        <taxon>Oxalobacteraceae</taxon>
        <taxon>Telluria group</taxon>
        <taxon>Pseudoduganella</taxon>
    </lineage>
</organism>
<sequence>MKPRAALSGFTLVELLVAITVLAIVAVLGWRGLDSIVRSRVMLTAQMEHTRGIQLAFAQMQNDLEQMAGADLVGTRQYLAADNARLLFVRTVAAENAATQLVVVSYRVRDGVLTRRESPGTRDLAQLQALWQVAMSDGDPVPGVALQRGVAGMTVRVWRDGAWQPAGSGTSSTTSTGSTSTGSTSTGGTGSGATGTAVTTATAADLPEGLEMSLQLQGENAPLVKVLLVGAT</sequence>
<evidence type="ECO:0000256" key="6">
    <source>
        <dbReference type="ARBA" id="ARBA00022989"/>
    </source>
</evidence>
<keyword evidence="5 9" id="KW-0812">Transmembrane</keyword>
<evidence type="ECO:0000256" key="2">
    <source>
        <dbReference type="ARBA" id="ARBA00022475"/>
    </source>
</evidence>
<gene>
    <name evidence="10" type="ORF">IP91_03933</name>
</gene>
<dbReference type="PROSITE" id="PS00409">
    <property type="entry name" value="PROKAR_NTER_METHYL"/>
    <property type="match status" value="1"/>
</dbReference>
<evidence type="ECO:0000256" key="8">
    <source>
        <dbReference type="SAM" id="MobiDB-lite"/>
    </source>
</evidence>
<dbReference type="RefSeq" id="WP_145651025.1">
    <property type="nucleotide sequence ID" value="NZ_VLLB01000007.1"/>
</dbReference>
<keyword evidence="2" id="KW-1003">Cell membrane</keyword>
<accession>A0A562R1Z2</accession>
<dbReference type="InterPro" id="IPR045584">
    <property type="entry name" value="Pilin-like"/>
</dbReference>